<evidence type="ECO:0000313" key="1">
    <source>
        <dbReference type="EMBL" id="EFF82391.1"/>
    </source>
</evidence>
<dbReference type="Proteomes" id="UP000003085">
    <property type="component" value="Unassembled WGS sequence"/>
</dbReference>
<dbReference type="PROSITE" id="PS51257">
    <property type="entry name" value="PROKAR_LIPOPROTEIN"/>
    <property type="match status" value="1"/>
</dbReference>
<accession>D4XQX2</accession>
<organism evidence="1 2">
    <name type="scientific">Acinetobacter haemolyticus ATCC 19194</name>
    <dbReference type="NCBI Taxonomy" id="707232"/>
    <lineage>
        <taxon>Bacteria</taxon>
        <taxon>Pseudomonadati</taxon>
        <taxon>Pseudomonadota</taxon>
        <taxon>Gammaproteobacteria</taxon>
        <taxon>Moraxellales</taxon>
        <taxon>Moraxellaceae</taxon>
        <taxon>Acinetobacter</taxon>
    </lineage>
</organism>
<sequence>MKIEEWFFYFLIYENFSLFALKLSINGSSFSFSCHFVETEFVVLNIVFYNQLIN</sequence>
<dbReference type="HOGENOM" id="CLU_3039414_0_0_6"/>
<comment type="caution">
    <text evidence="1">The sequence shown here is derived from an EMBL/GenBank/DDBJ whole genome shotgun (WGS) entry which is preliminary data.</text>
</comment>
<dbReference type="AlphaFoldDB" id="D4XQX2"/>
<gene>
    <name evidence="1" type="ORF">HMP0015_2114</name>
</gene>
<name>D4XQX2_ACIHA</name>
<evidence type="ECO:0000313" key="2">
    <source>
        <dbReference type="Proteomes" id="UP000003085"/>
    </source>
</evidence>
<protein>
    <submittedName>
        <fullName evidence="1">Uncharacterized protein</fullName>
    </submittedName>
</protein>
<dbReference type="EMBL" id="ADMT01000178">
    <property type="protein sequence ID" value="EFF82391.1"/>
    <property type="molecule type" value="Genomic_DNA"/>
</dbReference>
<proteinExistence type="predicted"/>
<reference evidence="2" key="1">
    <citation type="submission" date="2010-03" db="EMBL/GenBank/DDBJ databases">
        <title>Complete sequence of Mobiluncus curtisii ATCC 43063.</title>
        <authorList>
            <person name="Muzny D."/>
            <person name="Qin X."/>
            <person name="Deng J."/>
            <person name="Jiang H."/>
            <person name="Liu Y."/>
            <person name="Qu J."/>
            <person name="Song X.-Z."/>
            <person name="Zhang L."/>
            <person name="Thornton R."/>
            <person name="Coyle M."/>
            <person name="Francisco L."/>
            <person name="Jackson L."/>
            <person name="Javaid M."/>
            <person name="Korchina V."/>
            <person name="Kovar C."/>
            <person name="Mata R."/>
            <person name="Mathew T."/>
            <person name="Ngo R."/>
            <person name="Nguyen L."/>
            <person name="Nguyen N."/>
            <person name="Okwuonu G."/>
            <person name="Ongeri F."/>
            <person name="Pham C."/>
            <person name="Simmons D."/>
            <person name="Wilczek-Boney K."/>
            <person name="Hale W."/>
            <person name="Jakkamsetti A."/>
            <person name="Pham P."/>
            <person name="Ruth R."/>
            <person name="San Lucas F."/>
            <person name="Warren J."/>
            <person name="Zhang J."/>
            <person name="Zhao Z."/>
            <person name="Zhou C."/>
            <person name="Zhu D."/>
            <person name="Lee S."/>
            <person name="Bess C."/>
            <person name="Blankenburg K."/>
            <person name="Forbes L."/>
            <person name="Fu Q."/>
            <person name="Gubbala S."/>
            <person name="Hirani K."/>
            <person name="Jayaseelan J.C."/>
            <person name="Lara F."/>
            <person name="Munidasa M."/>
            <person name="Palculict T."/>
            <person name="Patil S."/>
            <person name="Pu L.-L."/>
            <person name="Saada N."/>
            <person name="Tang L."/>
            <person name="Weissenberger G."/>
            <person name="Zhu Y."/>
            <person name="Hemphill L."/>
            <person name="Shang Y."/>
            <person name="Youmans B."/>
            <person name="Ayvaz T."/>
            <person name="Ross M."/>
            <person name="Santibanez J."/>
            <person name="Aqrawi P."/>
            <person name="Gross S."/>
            <person name="Joshi V."/>
            <person name="Fowler G."/>
            <person name="Nazareth L."/>
            <person name="Reid J."/>
            <person name="Worley K."/>
            <person name="Petrosino J."/>
            <person name="Highlander S."/>
            <person name="Gibbs R."/>
            <person name="Gibbs R."/>
        </authorList>
    </citation>
    <scope>NUCLEOTIDE SEQUENCE [LARGE SCALE GENOMIC DNA]</scope>
    <source>
        <strain evidence="2">ATCC 19194</strain>
    </source>
</reference>